<keyword evidence="2" id="KW-1185">Reference proteome</keyword>
<dbReference type="KEGG" id="sphh:SDAV_002199"/>
<dbReference type="EMBL" id="CP031088">
    <property type="protein sequence ID" value="AXF97132.1"/>
    <property type="molecule type" value="Genomic_DNA"/>
</dbReference>
<proteinExistence type="predicted"/>
<dbReference type="Pfam" id="PF12461">
    <property type="entry name" value="DUF3688"/>
    <property type="match status" value="1"/>
</dbReference>
<gene>
    <name evidence="1" type="ORF">SDAV_002199</name>
</gene>
<sequence length="85" mass="10150">MDNNWGVDKFKNDKEEFNINTIGLLRKEKDVNNRIQLCFGRRYWNEHTDNYIKGVYRWDGIGEPQTPTIEKNTGKITDWKEQKGT</sequence>
<dbReference type="AlphaFoldDB" id="A0A345DSE1"/>
<evidence type="ECO:0000313" key="1">
    <source>
        <dbReference type="EMBL" id="AXF97132.1"/>
    </source>
</evidence>
<name>A0A345DSE1_9MOLU</name>
<accession>A0A345DSE1</accession>
<reference evidence="2" key="1">
    <citation type="submission" date="2018-07" db="EMBL/GenBank/DDBJ databases">
        <title>Complete Genome Sequence of Spiroplasma phoeniceum.</title>
        <authorList>
            <person name="Davis R.E."/>
            <person name="Shao J.Y."/>
            <person name="Zhao Y."/>
            <person name="Silver A."/>
            <person name="Stump z."/>
            <person name="Gasparich G."/>
        </authorList>
    </citation>
    <scope>NUCLEOTIDE SEQUENCE [LARGE SCALE GENOMIC DNA]</scope>
    <source>
        <strain evidence="2">P40</strain>
    </source>
</reference>
<organism evidence="1 2">
    <name type="scientific">Spiroplasma phoeniceum P40</name>
    <dbReference type="NCBI Taxonomy" id="1276259"/>
    <lineage>
        <taxon>Bacteria</taxon>
        <taxon>Bacillati</taxon>
        <taxon>Mycoplasmatota</taxon>
        <taxon>Mollicutes</taxon>
        <taxon>Entomoplasmatales</taxon>
        <taxon>Spiroplasmataceae</taxon>
        <taxon>Spiroplasma</taxon>
    </lineage>
</organism>
<dbReference type="InterPro" id="IPR022160">
    <property type="entry name" value="Phage_1-C74_Orf1"/>
</dbReference>
<dbReference type="RefSeq" id="WP_114565525.1">
    <property type="nucleotide sequence ID" value="NZ_CP031088.1"/>
</dbReference>
<protein>
    <submittedName>
        <fullName evidence="1">Spiroplasma plectrovirus-related protein</fullName>
    </submittedName>
</protein>
<evidence type="ECO:0000313" key="2">
    <source>
        <dbReference type="Proteomes" id="UP000253689"/>
    </source>
</evidence>
<dbReference type="Proteomes" id="UP000253689">
    <property type="component" value="Chromosome"/>
</dbReference>